<feature type="transmembrane region" description="Helical" evidence="1">
    <location>
        <begin position="45"/>
        <end position="64"/>
    </location>
</feature>
<comment type="caution">
    <text evidence="2">The sequence shown here is derived from an EMBL/GenBank/DDBJ whole genome shotgun (WGS) entry which is preliminary data.</text>
</comment>
<feature type="transmembrane region" description="Helical" evidence="1">
    <location>
        <begin position="136"/>
        <end position="158"/>
    </location>
</feature>
<dbReference type="EMBL" id="CAMXCT010006787">
    <property type="protein sequence ID" value="CAI4020042.1"/>
    <property type="molecule type" value="Genomic_DNA"/>
</dbReference>
<dbReference type="EMBL" id="CAMXCT030006787">
    <property type="protein sequence ID" value="CAL4807354.1"/>
    <property type="molecule type" value="Genomic_DNA"/>
</dbReference>
<dbReference type="AlphaFoldDB" id="A0A9P1GSH9"/>
<feature type="transmembrane region" description="Helical" evidence="1">
    <location>
        <begin position="105"/>
        <end position="124"/>
    </location>
</feature>
<dbReference type="EMBL" id="CAMXCT020006787">
    <property type="protein sequence ID" value="CAL1173417.1"/>
    <property type="molecule type" value="Genomic_DNA"/>
</dbReference>
<keyword evidence="1" id="KW-0812">Transmembrane</keyword>
<accession>A0A9P1GSH9</accession>
<evidence type="ECO:0000313" key="4">
    <source>
        <dbReference type="Proteomes" id="UP001152797"/>
    </source>
</evidence>
<feature type="transmembrane region" description="Helical" evidence="1">
    <location>
        <begin position="194"/>
        <end position="216"/>
    </location>
</feature>
<keyword evidence="1" id="KW-0472">Membrane</keyword>
<proteinExistence type="predicted"/>
<feature type="transmembrane region" description="Helical" evidence="1">
    <location>
        <begin position="165"/>
        <end position="188"/>
    </location>
</feature>
<sequence length="217" mass="22988">MLQSFFDAAWGSGPCGVWVTVFASILCAVGLGIAFFGYRLYSRAFGAFLCLFAFAVEAVIGTQWLQTGTRSLGKKLVISFCCVLWALLARAWAPKMKSFLEQLLDTFLGAITGFLVVVLLVDLVSSQVSSALGADYAGWDAFAVLTLGIPVALAVSWHSRGWSKILFVLATSILGALVAVNAASAISMCAHRQIPFGGAPAVLLVAALGALVQWFLD</sequence>
<evidence type="ECO:0000256" key="1">
    <source>
        <dbReference type="SAM" id="Phobius"/>
    </source>
</evidence>
<gene>
    <name evidence="2" type="ORF">C1SCF055_LOCUS44491</name>
</gene>
<dbReference type="OrthoDB" id="437490at2759"/>
<name>A0A9P1GSH9_9DINO</name>
<reference evidence="2" key="1">
    <citation type="submission" date="2022-10" db="EMBL/GenBank/DDBJ databases">
        <authorList>
            <person name="Chen Y."/>
            <person name="Dougan E. K."/>
            <person name="Chan C."/>
            <person name="Rhodes N."/>
            <person name="Thang M."/>
        </authorList>
    </citation>
    <scope>NUCLEOTIDE SEQUENCE</scope>
</reference>
<feature type="transmembrane region" description="Helical" evidence="1">
    <location>
        <begin position="16"/>
        <end position="38"/>
    </location>
</feature>
<keyword evidence="1" id="KW-1133">Transmembrane helix</keyword>
<organism evidence="2">
    <name type="scientific">Cladocopium goreaui</name>
    <dbReference type="NCBI Taxonomy" id="2562237"/>
    <lineage>
        <taxon>Eukaryota</taxon>
        <taxon>Sar</taxon>
        <taxon>Alveolata</taxon>
        <taxon>Dinophyceae</taxon>
        <taxon>Suessiales</taxon>
        <taxon>Symbiodiniaceae</taxon>
        <taxon>Cladocopium</taxon>
    </lineage>
</organism>
<reference evidence="3 4" key="2">
    <citation type="submission" date="2024-05" db="EMBL/GenBank/DDBJ databases">
        <authorList>
            <person name="Chen Y."/>
            <person name="Shah S."/>
            <person name="Dougan E. K."/>
            <person name="Thang M."/>
            <person name="Chan C."/>
        </authorList>
    </citation>
    <scope>NUCLEOTIDE SEQUENCE [LARGE SCALE GENOMIC DNA]</scope>
</reference>
<protein>
    <submittedName>
        <fullName evidence="3">DUF4203 domain-containing protein</fullName>
    </submittedName>
</protein>
<evidence type="ECO:0000313" key="3">
    <source>
        <dbReference type="EMBL" id="CAL4807354.1"/>
    </source>
</evidence>
<dbReference type="Proteomes" id="UP001152797">
    <property type="component" value="Unassembled WGS sequence"/>
</dbReference>
<feature type="transmembrane region" description="Helical" evidence="1">
    <location>
        <begin position="76"/>
        <end position="93"/>
    </location>
</feature>
<keyword evidence="4" id="KW-1185">Reference proteome</keyword>
<evidence type="ECO:0000313" key="2">
    <source>
        <dbReference type="EMBL" id="CAI4020042.1"/>
    </source>
</evidence>